<dbReference type="EMBL" id="MCGT01000044">
    <property type="protein sequence ID" value="ORX45092.1"/>
    <property type="molecule type" value="Genomic_DNA"/>
</dbReference>
<proteinExistence type="predicted"/>
<sequence>MAATKGEIARHAFNAGVKQIVDISSQSSGFPWRANSIGYTHFQAEKRLVEETPRPKDAFVVTLRPGRFMSNILTFDRPFGDAVVDIAEANYPQGWISPRDIGHLAAIILQDSISKHGDGVYELIGDVVTPQARAQIFENALGRPFAYKKITSIEKFNILNHAVADRLSYGAILDLATAVDPADTTVSPALPILLNREPETLEEYVVRNKTAF</sequence>
<dbReference type="PANTHER" id="PTHR43162:SF1">
    <property type="entry name" value="PRESTALK A DIFFERENTIATION PROTEIN A"/>
    <property type="match status" value="1"/>
</dbReference>
<dbReference type="InterPro" id="IPR008030">
    <property type="entry name" value="NmrA-like"/>
</dbReference>
<feature type="domain" description="NmrA-like" evidence="1">
    <location>
        <begin position="7"/>
        <end position="205"/>
    </location>
</feature>
<dbReference type="STRING" id="101127.A0A1X2G4V0"/>
<dbReference type="OrthoDB" id="10254221at2759"/>
<dbReference type="InterPro" id="IPR036291">
    <property type="entry name" value="NAD(P)-bd_dom_sf"/>
</dbReference>
<dbReference type="Gene3D" id="3.40.50.720">
    <property type="entry name" value="NAD(P)-binding Rossmann-like Domain"/>
    <property type="match status" value="1"/>
</dbReference>
<keyword evidence="3" id="KW-1185">Reference proteome</keyword>
<dbReference type="SUPFAM" id="SSF51735">
    <property type="entry name" value="NAD(P)-binding Rossmann-fold domains"/>
    <property type="match status" value="1"/>
</dbReference>
<evidence type="ECO:0000313" key="2">
    <source>
        <dbReference type="EMBL" id="ORX45092.1"/>
    </source>
</evidence>
<reference evidence="2 3" key="1">
    <citation type="submission" date="2016-07" db="EMBL/GenBank/DDBJ databases">
        <title>Pervasive Adenine N6-methylation of Active Genes in Fungi.</title>
        <authorList>
            <consortium name="DOE Joint Genome Institute"/>
            <person name="Mondo S.J."/>
            <person name="Dannebaum R.O."/>
            <person name="Kuo R.C."/>
            <person name="Labutti K."/>
            <person name="Haridas S."/>
            <person name="Kuo A."/>
            <person name="Salamov A."/>
            <person name="Ahrendt S.R."/>
            <person name="Lipzen A."/>
            <person name="Sullivan W."/>
            <person name="Andreopoulos W.B."/>
            <person name="Clum A."/>
            <person name="Lindquist E."/>
            <person name="Daum C."/>
            <person name="Ramamoorthy G.K."/>
            <person name="Gryganskyi A."/>
            <person name="Culley D."/>
            <person name="Magnuson J.K."/>
            <person name="James T.Y."/>
            <person name="O'Malley M.A."/>
            <person name="Stajich J.E."/>
            <person name="Spatafora J.W."/>
            <person name="Visel A."/>
            <person name="Grigoriev I.V."/>
        </authorList>
    </citation>
    <scope>NUCLEOTIDE SEQUENCE [LARGE SCALE GENOMIC DNA]</scope>
    <source>
        <strain evidence="2 3">NRRL 3301</strain>
    </source>
</reference>
<evidence type="ECO:0000313" key="3">
    <source>
        <dbReference type="Proteomes" id="UP000242146"/>
    </source>
</evidence>
<dbReference type="InterPro" id="IPR051604">
    <property type="entry name" value="Ergot_Alk_Oxidoreductase"/>
</dbReference>
<dbReference type="AlphaFoldDB" id="A0A1X2G4V0"/>
<gene>
    <name evidence="2" type="ORF">DM01DRAFT_1340173</name>
</gene>
<evidence type="ECO:0000259" key="1">
    <source>
        <dbReference type="Pfam" id="PF05368"/>
    </source>
</evidence>
<dbReference type="PANTHER" id="PTHR43162">
    <property type="match status" value="1"/>
</dbReference>
<comment type="caution">
    <text evidence="2">The sequence shown here is derived from an EMBL/GenBank/DDBJ whole genome shotgun (WGS) entry which is preliminary data.</text>
</comment>
<dbReference type="Proteomes" id="UP000242146">
    <property type="component" value="Unassembled WGS sequence"/>
</dbReference>
<accession>A0A1X2G4V0</accession>
<organism evidence="2 3">
    <name type="scientific">Hesseltinella vesiculosa</name>
    <dbReference type="NCBI Taxonomy" id="101127"/>
    <lineage>
        <taxon>Eukaryota</taxon>
        <taxon>Fungi</taxon>
        <taxon>Fungi incertae sedis</taxon>
        <taxon>Mucoromycota</taxon>
        <taxon>Mucoromycotina</taxon>
        <taxon>Mucoromycetes</taxon>
        <taxon>Mucorales</taxon>
        <taxon>Cunninghamellaceae</taxon>
        <taxon>Hesseltinella</taxon>
    </lineage>
</organism>
<dbReference type="Pfam" id="PF05368">
    <property type="entry name" value="NmrA"/>
    <property type="match status" value="1"/>
</dbReference>
<name>A0A1X2G4V0_9FUNG</name>
<protein>
    <recommendedName>
        <fullName evidence="1">NmrA-like domain-containing protein</fullName>
    </recommendedName>
</protein>